<keyword evidence="4 5" id="KW-0472">Membrane</keyword>
<keyword evidence="3 5" id="KW-1133">Transmembrane helix</keyword>
<accession>A0A6N4TGY7</accession>
<dbReference type="GO" id="GO:0009403">
    <property type="term" value="P:toxin biosynthetic process"/>
    <property type="evidence" value="ECO:0007669"/>
    <property type="project" value="InterPro"/>
</dbReference>
<reference evidence="7" key="1">
    <citation type="submission" date="2019-05" db="EMBL/GenBank/DDBJ databases">
        <title>Complete genome sequencing of Absiella argi strain JCM 30884.</title>
        <authorList>
            <person name="Sakamoto M."/>
            <person name="Murakami T."/>
            <person name="Mori H."/>
        </authorList>
    </citation>
    <scope>NUCLEOTIDE SEQUENCE [LARGE SCALE GENOMIC DNA]</scope>
    <source>
        <strain evidence="7">JCM 30884</strain>
    </source>
</reference>
<feature type="transmembrane region" description="Helical" evidence="5">
    <location>
        <begin position="6"/>
        <end position="25"/>
    </location>
</feature>
<dbReference type="PANTHER" id="PTHR37306">
    <property type="entry name" value="COLICIN V PRODUCTION PROTEIN"/>
    <property type="match status" value="1"/>
</dbReference>
<protein>
    <recommendedName>
        <fullName evidence="8">CvpA family protein</fullName>
    </recommendedName>
</protein>
<dbReference type="RefSeq" id="WP_118277722.1">
    <property type="nucleotide sequence ID" value="NZ_AP019695.1"/>
</dbReference>
<evidence type="ECO:0008006" key="8">
    <source>
        <dbReference type="Google" id="ProtNLM"/>
    </source>
</evidence>
<feature type="transmembrane region" description="Helical" evidence="5">
    <location>
        <begin position="37"/>
        <end position="60"/>
    </location>
</feature>
<feature type="transmembrane region" description="Helical" evidence="5">
    <location>
        <begin position="121"/>
        <end position="145"/>
    </location>
</feature>
<organism evidence="6 7">
    <name type="scientific">Amedibacterium intestinale</name>
    <dbReference type="NCBI Taxonomy" id="2583452"/>
    <lineage>
        <taxon>Bacteria</taxon>
        <taxon>Bacillati</taxon>
        <taxon>Bacillota</taxon>
        <taxon>Erysipelotrichia</taxon>
        <taxon>Erysipelotrichales</taxon>
        <taxon>Erysipelotrichaceae</taxon>
        <taxon>Amedibacterium</taxon>
    </lineage>
</organism>
<dbReference type="Proteomes" id="UP000464754">
    <property type="component" value="Chromosome"/>
</dbReference>
<evidence type="ECO:0000256" key="2">
    <source>
        <dbReference type="ARBA" id="ARBA00022692"/>
    </source>
</evidence>
<gene>
    <name evidence="6" type="ORF">Aargi30884_09220</name>
</gene>
<evidence type="ECO:0000256" key="1">
    <source>
        <dbReference type="ARBA" id="ARBA00004141"/>
    </source>
</evidence>
<dbReference type="PANTHER" id="PTHR37306:SF1">
    <property type="entry name" value="COLICIN V PRODUCTION PROTEIN"/>
    <property type="match status" value="1"/>
</dbReference>
<evidence type="ECO:0000256" key="4">
    <source>
        <dbReference type="ARBA" id="ARBA00023136"/>
    </source>
</evidence>
<keyword evidence="2 5" id="KW-0812">Transmembrane</keyword>
<dbReference type="EMBL" id="AP019695">
    <property type="protein sequence ID" value="BBK22019.1"/>
    <property type="molecule type" value="Genomic_DNA"/>
</dbReference>
<dbReference type="KEGG" id="aarg:Aargi30884_09220"/>
<evidence type="ECO:0000313" key="7">
    <source>
        <dbReference type="Proteomes" id="UP000464754"/>
    </source>
</evidence>
<sequence>MEVNAVFVVNFIAVIVIAVCIYTGWKNGFLWKLLSLLGFFVTGVLAWNLSVPFAQSIPLYQQEMLTSASLLMDAMLYTTINRLAWFVILFIIGNFLILLLKPIAKLVQKIPIVSWLNKVGGALLGIVQSCFLMLVAFLFTQLLFWNDWSQIGRQSILRYSIPISDQLMFYLEEPMKELQKFEEALQSMDINTEIYGVQNREEEHER</sequence>
<evidence type="ECO:0000256" key="3">
    <source>
        <dbReference type="ARBA" id="ARBA00022989"/>
    </source>
</evidence>
<dbReference type="InterPro" id="IPR003825">
    <property type="entry name" value="Colicin-V_CvpA"/>
</dbReference>
<dbReference type="GO" id="GO:0016020">
    <property type="term" value="C:membrane"/>
    <property type="evidence" value="ECO:0007669"/>
    <property type="project" value="UniProtKB-SubCell"/>
</dbReference>
<dbReference type="Pfam" id="PF02674">
    <property type="entry name" value="Colicin_V"/>
    <property type="match status" value="1"/>
</dbReference>
<dbReference type="AlphaFoldDB" id="A0A6N4TGY7"/>
<proteinExistence type="predicted"/>
<evidence type="ECO:0000313" key="6">
    <source>
        <dbReference type="EMBL" id="BBK22019.1"/>
    </source>
</evidence>
<feature type="transmembrane region" description="Helical" evidence="5">
    <location>
        <begin position="80"/>
        <end position="100"/>
    </location>
</feature>
<evidence type="ECO:0000256" key="5">
    <source>
        <dbReference type="SAM" id="Phobius"/>
    </source>
</evidence>
<comment type="subcellular location">
    <subcellularLocation>
        <location evidence="1">Membrane</location>
        <topology evidence="1">Multi-pass membrane protein</topology>
    </subcellularLocation>
</comment>
<keyword evidence="7" id="KW-1185">Reference proteome</keyword>
<name>A0A6N4TGY7_9FIRM</name>